<keyword evidence="2" id="KW-1185">Reference proteome</keyword>
<gene>
    <name evidence="1" type="ORF">SteCoe_3224</name>
</gene>
<proteinExistence type="predicted"/>
<dbReference type="Pfam" id="PF24771">
    <property type="entry name" value="Ig_CFAP74_1st"/>
    <property type="match status" value="1"/>
</dbReference>
<accession>A0A1R2CXP3</accession>
<evidence type="ECO:0008006" key="3">
    <source>
        <dbReference type="Google" id="ProtNLM"/>
    </source>
</evidence>
<dbReference type="InterPro" id="IPR029676">
    <property type="entry name" value="CFAP221"/>
</dbReference>
<dbReference type="GO" id="GO:0044458">
    <property type="term" value="P:motile cilium assembly"/>
    <property type="evidence" value="ECO:0007669"/>
    <property type="project" value="TreeGrafter"/>
</dbReference>
<dbReference type="InterPro" id="IPR013783">
    <property type="entry name" value="Ig-like_fold"/>
</dbReference>
<sequence length="731" mass="83776">MDTLVIPEHIIEIESTKLINKLVSTKCDSIGQNSIYEANPSVLTFAGYEVKKTQALKLSIRNISSTPQRLSILPTTTPFFKPHYNKKGQLAPGMNETLIIHFIPSEWRYYYDCLRILTPAGNINIPIHAYPVMNYNERYIPALIDLGKCNVGQQIKKNIILECIVPVTFEYEIKVTEDHPDIIIGPVTGEIPGKGKQILEIVYTGRSANTSSMEFMFMLSEFDYKPIKTRIIASASHTSPIRQEPVIKNLLTGSKESFTGKKKLPELSRFTKSIGKVPQTVIAPKEIDRVIFEQQFNTEYRKLEEFDREKEFKIYVSVGDPHPTDEYIASVGYGREDKEMTRLKELRKKDLFRNVHEIDMDKSIVKIEFFPDKMPTWNAYQNDEFSLRQLPLNRFVRAASMVIIRLRVEKRLKKIRDILAKYNVKTRQEAREFVVLDWKQADLIGVGKQDFIPFSVDMPGGSIKQKLFPEQFSDALDEFKKPLEIIPLNNFDTYYSMTTIEPQDFLLANYPDVFPIPSSHYVPIEKDRELRQGAEEEYSICLDKGEFRDDPLFIIPNNANKPTAIDSVSAVRPHPSLRCYMTLNALAETSPEYQVIPSEILRANYDEYPGCFIPSPYMFCNKWRPKGTYGQVKIPDKMKAANAAEALSESDSDNENAIGIDVPVLENYLALFEGDDENIKLAMKNNAKVEATNVLCEEIERNKQKDIAWLPSQITLINKQITDPELKLSIL</sequence>
<organism evidence="1 2">
    <name type="scientific">Stentor coeruleus</name>
    <dbReference type="NCBI Taxonomy" id="5963"/>
    <lineage>
        <taxon>Eukaryota</taxon>
        <taxon>Sar</taxon>
        <taxon>Alveolata</taxon>
        <taxon>Ciliophora</taxon>
        <taxon>Postciliodesmatophora</taxon>
        <taxon>Heterotrichea</taxon>
        <taxon>Heterotrichida</taxon>
        <taxon>Stentoridae</taxon>
        <taxon>Stentor</taxon>
    </lineage>
</organism>
<comment type="caution">
    <text evidence="1">The sequence shown here is derived from an EMBL/GenBank/DDBJ whole genome shotgun (WGS) entry which is preliminary data.</text>
</comment>
<reference evidence="1 2" key="1">
    <citation type="submission" date="2016-11" db="EMBL/GenBank/DDBJ databases">
        <title>The macronuclear genome of Stentor coeruleus: a giant cell with tiny introns.</title>
        <authorList>
            <person name="Slabodnick M."/>
            <person name="Ruby J.G."/>
            <person name="Reiff S.B."/>
            <person name="Swart E.C."/>
            <person name="Gosai S."/>
            <person name="Prabakaran S."/>
            <person name="Witkowska E."/>
            <person name="Larue G.E."/>
            <person name="Fisher S."/>
            <person name="Freeman R.M."/>
            <person name="Gunawardena J."/>
            <person name="Chu W."/>
            <person name="Stover N.A."/>
            <person name="Gregory B.D."/>
            <person name="Nowacki M."/>
            <person name="Derisi J."/>
            <person name="Roy S.W."/>
            <person name="Marshall W.F."/>
            <person name="Sood P."/>
        </authorList>
    </citation>
    <scope>NUCLEOTIDE SEQUENCE [LARGE SCALE GENOMIC DNA]</scope>
    <source>
        <strain evidence="1">WM001</strain>
    </source>
</reference>
<dbReference type="EMBL" id="MPUH01000037">
    <property type="protein sequence ID" value="OMJ93777.1"/>
    <property type="molecule type" value="Genomic_DNA"/>
</dbReference>
<dbReference type="PANTHER" id="PTHR46500">
    <property type="entry name" value="CILIA- AND FLAGELLA-ASSOCIATED PROTEIN 221"/>
    <property type="match status" value="1"/>
</dbReference>
<dbReference type="GO" id="GO:0097729">
    <property type="term" value="C:9+2 motile cilium"/>
    <property type="evidence" value="ECO:0007669"/>
    <property type="project" value="TreeGrafter"/>
</dbReference>
<evidence type="ECO:0000313" key="2">
    <source>
        <dbReference type="Proteomes" id="UP000187209"/>
    </source>
</evidence>
<dbReference type="OrthoDB" id="5538672at2759"/>
<dbReference type="Proteomes" id="UP000187209">
    <property type="component" value="Unassembled WGS sequence"/>
</dbReference>
<protein>
    <recommendedName>
        <fullName evidence="3">MSP domain-containing protein</fullName>
    </recommendedName>
</protein>
<dbReference type="Gene3D" id="2.60.40.10">
    <property type="entry name" value="Immunoglobulins"/>
    <property type="match status" value="1"/>
</dbReference>
<dbReference type="GO" id="GO:0003341">
    <property type="term" value="P:cilium movement"/>
    <property type="evidence" value="ECO:0007669"/>
    <property type="project" value="InterPro"/>
</dbReference>
<dbReference type="PANTHER" id="PTHR46500:SF1">
    <property type="entry name" value="CILIA- AND FLAGELLA-ASSOCIATED PROTEIN 221"/>
    <property type="match status" value="1"/>
</dbReference>
<evidence type="ECO:0000313" key="1">
    <source>
        <dbReference type="EMBL" id="OMJ93777.1"/>
    </source>
</evidence>
<name>A0A1R2CXP3_9CILI</name>
<dbReference type="AlphaFoldDB" id="A0A1R2CXP3"/>